<proteinExistence type="predicted"/>
<evidence type="ECO:0000313" key="1">
    <source>
        <dbReference type="EMBL" id="WMV07426.1"/>
    </source>
</evidence>
<dbReference type="AlphaFoldDB" id="A0AAF0PMC8"/>
<dbReference type="EMBL" id="CP133612">
    <property type="protein sequence ID" value="WMV07426.1"/>
    <property type="molecule type" value="Genomic_DNA"/>
</dbReference>
<protein>
    <submittedName>
        <fullName evidence="1">Uncharacterized protein</fullName>
    </submittedName>
</protein>
<sequence>MGEATKGSWFTFSPLLQHRSFQFINENFDKLDPPAQAIEVQRNALKLNMVHNLLTCRAFSDSIKGLNLFSQVTFPFSNFGQFKLIQGSFDLRPFPWIFFSLRKTYQYRNFN</sequence>
<name>A0AAF0PMC8_SOLVR</name>
<gene>
    <name evidence="1" type="ORF">MTR67_000811</name>
</gene>
<organism evidence="1 2">
    <name type="scientific">Solanum verrucosum</name>
    <dbReference type="NCBI Taxonomy" id="315347"/>
    <lineage>
        <taxon>Eukaryota</taxon>
        <taxon>Viridiplantae</taxon>
        <taxon>Streptophyta</taxon>
        <taxon>Embryophyta</taxon>
        <taxon>Tracheophyta</taxon>
        <taxon>Spermatophyta</taxon>
        <taxon>Magnoliopsida</taxon>
        <taxon>eudicotyledons</taxon>
        <taxon>Gunneridae</taxon>
        <taxon>Pentapetalae</taxon>
        <taxon>asterids</taxon>
        <taxon>lamiids</taxon>
        <taxon>Solanales</taxon>
        <taxon>Solanaceae</taxon>
        <taxon>Solanoideae</taxon>
        <taxon>Solaneae</taxon>
        <taxon>Solanum</taxon>
    </lineage>
</organism>
<dbReference type="Proteomes" id="UP001234989">
    <property type="component" value="Chromosome 1"/>
</dbReference>
<reference evidence="1" key="1">
    <citation type="submission" date="2023-08" db="EMBL/GenBank/DDBJ databases">
        <title>A de novo genome assembly of Solanum verrucosum Schlechtendal, a Mexican diploid species geographically isolated from the other diploid A-genome species in potato relatives.</title>
        <authorList>
            <person name="Hosaka K."/>
        </authorList>
    </citation>
    <scope>NUCLEOTIDE SEQUENCE</scope>
    <source>
        <tissue evidence="1">Young leaves</tissue>
    </source>
</reference>
<accession>A0AAF0PMC8</accession>
<evidence type="ECO:0000313" key="2">
    <source>
        <dbReference type="Proteomes" id="UP001234989"/>
    </source>
</evidence>
<keyword evidence="2" id="KW-1185">Reference proteome</keyword>